<dbReference type="InterPro" id="IPR036390">
    <property type="entry name" value="WH_DNA-bd_sf"/>
</dbReference>
<dbReference type="SUPFAM" id="SSF53850">
    <property type="entry name" value="Periplasmic binding protein-like II"/>
    <property type="match status" value="1"/>
</dbReference>
<comment type="caution">
    <text evidence="6">The sequence shown here is derived from an EMBL/GenBank/DDBJ whole genome shotgun (WGS) entry which is preliminary data.</text>
</comment>
<dbReference type="RefSeq" id="WP_039101015.1">
    <property type="nucleotide sequence ID" value="NZ_CP192755.1"/>
</dbReference>
<dbReference type="Pfam" id="PF03466">
    <property type="entry name" value="LysR_substrate"/>
    <property type="match status" value="1"/>
</dbReference>
<dbReference type="AlphaFoldDB" id="A0AAX2SD76"/>
<gene>
    <name evidence="6" type="ORF">E4P33_07645</name>
</gene>
<dbReference type="Gene3D" id="3.40.190.10">
    <property type="entry name" value="Periplasmic binding protein-like II"/>
    <property type="match status" value="2"/>
</dbReference>
<dbReference type="EMBL" id="SPNK01000007">
    <property type="protein sequence ID" value="TFI00942.1"/>
    <property type="molecule type" value="Genomic_DNA"/>
</dbReference>
<comment type="similarity">
    <text evidence="1">Belongs to the LysR transcriptional regulatory family.</text>
</comment>
<dbReference type="PANTHER" id="PTHR30126:SF39">
    <property type="entry name" value="HTH-TYPE TRANSCRIPTIONAL REGULATOR CYSL"/>
    <property type="match status" value="1"/>
</dbReference>
<keyword evidence="2" id="KW-0805">Transcription regulation</keyword>
<dbReference type="InterPro" id="IPR000847">
    <property type="entry name" value="LysR_HTH_N"/>
</dbReference>
<accession>A0AAX2SD76</accession>
<dbReference type="Pfam" id="PF00126">
    <property type="entry name" value="HTH_1"/>
    <property type="match status" value="1"/>
</dbReference>
<dbReference type="GO" id="GO:0000976">
    <property type="term" value="F:transcription cis-regulatory region binding"/>
    <property type="evidence" value="ECO:0007669"/>
    <property type="project" value="TreeGrafter"/>
</dbReference>
<dbReference type="CDD" id="cd08420">
    <property type="entry name" value="PBP2_CysL_like"/>
    <property type="match status" value="1"/>
</dbReference>
<feature type="domain" description="HTH lysR-type" evidence="5">
    <location>
        <begin position="5"/>
        <end position="62"/>
    </location>
</feature>
<organism evidence="6 7">
    <name type="scientific">Kocuria rhizophila</name>
    <dbReference type="NCBI Taxonomy" id="72000"/>
    <lineage>
        <taxon>Bacteria</taxon>
        <taxon>Bacillati</taxon>
        <taxon>Actinomycetota</taxon>
        <taxon>Actinomycetes</taxon>
        <taxon>Micrococcales</taxon>
        <taxon>Micrococcaceae</taxon>
        <taxon>Kocuria</taxon>
    </lineage>
</organism>
<reference evidence="6 7" key="1">
    <citation type="submission" date="2019-03" db="EMBL/GenBank/DDBJ databases">
        <title>Genome Sequencing and Assembly of Various Microbes Isolated from Alder Root Nodule.</title>
        <authorList>
            <person name="Swanson E."/>
            <person name="Sevigny J.L."/>
            <person name="Pesce C."/>
            <person name="Davis I."/>
            <person name="Kleiner V."/>
            <person name="Tisa L."/>
        </authorList>
    </citation>
    <scope>NUCLEOTIDE SEQUENCE [LARGE SCALE GENOMIC DNA]</scope>
    <source>
        <strain evidence="6 7">4R-31</strain>
    </source>
</reference>
<dbReference type="Proteomes" id="UP000298017">
    <property type="component" value="Unassembled WGS sequence"/>
</dbReference>
<dbReference type="PROSITE" id="PS50931">
    <property type="entry name" value="HTH_LYSR"/>
    <property type="match status" value="1"/>
</dbReference>
<keyword evidence="3" id="KW-0238">DNA-binding</keyword>
<keyword evidence="7" id="KW-1185">Reference proteome</keyword>
<evidence type="ECO:0000256" key="1">
    <source>
        <dbReference type="ARBA" id="ARBA00009437"/>
    </source>
</evidence>
<keyword evidence="4" id="KW-0804">Transcription</keyword>
<dbReference type="SUPFAM" id="SSF46785">
    <property type="entry name" value="Winged helix' DNA-binding domain"/>
    <property type="match status" value="1"/>
</dbReference>
<evidence type="ECO:0000256" key="2">
    <source>
        <dbReference type="ARBA" id="ARBA00023015"/>
    </source>
</evidence>
<evidence type="ECO:0000313" key="6">
    <source>
        <dbReference type="EMBL" id="TFI00942.1"/>
    </source>
</evidence>
<protein>
    <submittedName>
        <fullName evidence="6">LysR family transcriptional regulator</fullName>
    </submittedName>
</protein>
<dbReference type="InterPro" id="IPR036388">
    <property type="entry name" value="WH-like_DNA-bd_sf"/>
</dbReference>
<dbReference type="InterPro" id="IPR005119">
    <property type="entry name" value="LysR_subst-bd"/>
</dbReference>
<proteinExistence type="inferred from homology"/>
<name>A0AAX2SD76_KOCRH</name>
<evidence type="ECO:0000256" key="3">
    <source>
        <dbReference type="ARBA" id="ARBA00023125"/>
    </source>
</evidence>
<evidence type="ECO:0000259" key="5">
    <source>
        <dbReference type="PROSITE" id="PS50931"/>
    </source>
</evidence>
<dbReference type="GO" id="GO:0003700">
    <property type="term" value="F:DNA-binding transcription factor activity"/>
    <property type="evidence" value="ECO:0007669"/>
    <property type="project" value="InterPro"/>
</dbReference>
<evidence type="ECO:0000256" key="4">
    <source>
        <dbReference type="ARBA" id="ARBA00023163"/>
    </source>
</evidence>
<evidence type="ECO:0000313" key="7">
    <source>
        <dbReference type="Proteomes" id="UP000298017"/>
    </source>
</evidence>
<dbReference type="PANTHER" id="PTHR30126">
    <property type="entry name" value="HTH-TYPE TRANSCRIPTIONAL REGULATOR"/>
    <property type="match status" value="1"/>
</dbReference>
<sequence>MSQWPDVAALELLVAVADHGSLAAAARAVGTAQPNASRSMARLERSVGVPLLHRSTRGSTLTPAGLLVTDWARDVVAASRRLVDGAALLAQDTSRSSSLRVSASQTVAEHLLPRWLAEMRSAHPESRVRVTVHNSHEVARDVLRGAADVGFIEAPAPPSGLHHTVVARDELVLVVPSGHPWASRQDPVTTAELTTTPLITREAGSGTRMALDEALGRPVTSLLEVPSNAAVRVSVQAGSGPAVLSRLAVGDAVAAGTLVQVPTVLDLHRELRAVWHGPRRTQGLAAELIAVARRASPPDP</sequence>
<dbReference type="Gene3D" id="1.10.10.10">
    <property type="entry name" value="Winged helix-like DNA-binding domain superfamily/Winged helix DNA-binding domain"/>
    <property type="match status" value="1"/>
</dbReference>